<evidence type="ECO:0000256" key="3">
    <source>
        <dbReference type="ARBA" id="ARBA00006865"/>
    </source>
</evidence>
<evidence type="ECO:0000256" key="5">
    <source>
        <dbReference type="ARBA" id="ARBA00022475"/>
    </source>
</evidence>
<keyword evidence="12" id="KW-0430">Lectin</keyword>
<accession>A0A443HSQ7</accession>
<evidence type="ECO:0000313" key="12">
    <source>
        <dbReference type="EMBL" id="RWQ94851.1"/>
    </source>
</evidence>
<evidence type="ECO:0000259" key="11">
    <source>
        <dbReference type="PROSITE" id="PS51762"/>
    </source>
</evidence>
<keyword evidence="10" id="KW-0732">Signal</keyword>
<keyword evidence="7" id="KW-0378">Hydrolase</keyword>
<comment type="catalytic activity">
    <reaction evidence="1">
        <text>Endohydrolysis of (1-&gt;3)- or (1-&gt;4)-linkages in beta-D-glucans when the glucose residue whose reducing group is involved in the linkage to be hydrolyzed is itself substituted at C-3.</text>
        <dbReference type="EC" id="3.2.1.6"/>
    </reaction>
</comment>
<comment type="similarity">
    <text evidence="3">Belongs to the glycosyl hydrolase 16 family.</text>
</comment>
<evidence type="ECO:0000256" key="9">
    <source>
        <dbReference type="ARBA" id="ARBA00023295"/>
    </source>
</evidence>
<dbReference type="GO" id="GO:0098552">
    <property type="term" value="C:side of membrane"/>
    <property type="evidence" value="ECO:0007669"/>
    <property type="project" value="UniProtKB-KW"/>
</dbReference>
<dbReference type="VEuPathDB" id="FungiDB:C8Q69DRAFT_403365"/>
<dbReference type="CDD" id="cd02181">
    <property type="entry name" value="GH16_fungal_Lam16A_glucanase"/>
    <property type="match status" value="1"/>
</dbReference>
<dbReference type="GO" id="GO:0052861">
    <property type="term" value="F:endo-1,3(4)-beta-glucanase activity"/>
    <property type="evidence" value="ECO:0007669"/>
    <property type="project" value="UniProtKB-EC"/>
</dbReference>
<dbReference type="AlphaFoldDB" id="A0A443HSQ7"/>
<feature type="signal peptide" evidence="10">
    <location>
        <begin position="1"/>
        <end position="19"/>
    </location>
</feature>
<dbReference type="RefSeq" id="XP_028484496.1">
    <property type="nucleotide sequence ID" value="XM_028627995.1"/>
</dbReference>
<keyword evidence="6" id="KW-0325">Glycoprotein</keyword>
<sequence length="381" mass="40250">MRSTTFLPALAVLAKLSTAAYTLQQDFGVSSFFDNFAFFTGTDPTNGFVDYVDQSTAQSAGLISTGSSVYIGVDNTNVASSSGRQSVRISSTATFNHGLVILDLAHMPGGICGTWPAFWMLGSDWPNNGEIDIIEGVNDQSNNDMTLHTSDGCSITSSGFTGSLVTSNCYVDASGQSTNSGCQIASSSSQSFGTNFNNAGGGVYATEWTSDAISIWFFPRGSIPSDITSGSPDPTSWGTPDANFAGDCDIDSHFNSLQIVFDTTFCGDWAGAVWSSDSTCSALASSCQDYVQNNPTAFKDAYWEINSLKVYQDSSNSISNIISGGLNATIHGHLNATIAAGLNATIGRGLNSTFSGGLNASIPSLKRRSHRNRHMHMHGHH</sequence>
<gene>
    <name evidence="12" type="ORF">C8Q69DRAFT_403365</name>
</gene>
<dbReference type="Pfam" id="PF26113">
    <property type="entry name" value="GH16_XgeA"/>
    <property type="match status" value="1"/>
</dbReference>
<dbReference type="GO" id="GO:0009251">
    <property type="term" value="P:glucan catabolic process"/>
    <property type="evidence" value="ECO:0007669"/>
    <property type="project" value="TreeGrafter"/>
</dbReference>
<evidence type="ECO:0000313" key="13">
    <source>
        <dbReference type="Proteomes" id="UP000283841"/>
    </source>
</evidence>
<keyword evidence="13" id="KW-1185">Reference proteome</keyword>
<dbReference type="FunFam" id="2.60.120.200:FF:000114">
    <property type="entry name" value="Probable endo-1,3(4)-beta-glucanase NFIA_089530"/>
    <property type="match status" value="1"/>
</dbReference>
<dbReference type="Proteomes" id="UP000283841">
    <property type="component" value="Unassembled WGS sequence"/>
</dbReference>
<dbReference type="Gene3D" id="2.60.120.200">
    <property type="match status" value="1"/>
</dbReference>
<keyword evidence="6" id="KW-0336">GPI-anchor</keyword>
<evidence type="ECO:0000256" key="10">
    <source>
        <dbReference type="SAM" id="SignalP"/>
    </source>
</evidence>
<keyword evidence="6" id="KW-0472">Membrane</keyword>
<dbReference type="STRING" id="264951.A0A443HSQ7"/>
<keyword evidence="9" id="KW-0326">Glycosidase</keyword>
<dbReference type="InterPro" id="IPR013320">
    <property type="entry name" value="ConA-like_dom_sf"/>
</dbReference>
<evidence type="ECO:0000256" key="1">
    <source>
        <dbReference type="ARBA" id="ARBA00000124"/>
    </source>
</evidence>
<reference evidence="12 13" key="1">
    <citation type="journal article" date="2018" name="Front. Microbiol.">
        <title>Genomic and genetic insights into a cosmopolitan fungus, Paecilomyces variotii (Eurotiales).</title>
        <authorList>
            <person name="Urquhart A.S."/>
            <person name="Mondo S.J."/>
            <person name="Makela M.R."/>
            <person name="Hane J.K."/>
            <person name="Wiebenga A."/>
            <person name="He G."/>
            <person name="Mihaltcheva S."/>
            <person name="Pangilinan J."/>
            <person name="Lipzen A."/>
            <person name="Barry K."/>
            <person name="de Vries R.P."/>
            <person name="Grigoriev I.V."/>
            <person name="Idnurm A."/>
        </authorList>
    </citation>
    <scope>NUCLEOTIDE SEQUENCE [LARGE SCALE GENOMIC DNA]</scope>
    <source>
        <strain evidence="12 13">CBS 101075</strain>
    </source>
</reference>
<dbReference type="EC" id="3.2.1.6" evidence="4"/>
<comment type="caution">
    <text evidence="12">The sequence shown here is derived from an EMBL/GenBank/DDBJ whole genome shotgun (WGS) entry which is preliminary data.</text>
</comment>
<comment type="subcellular location">
    <subcellularLocation>
        <location evidence="2">Cell membrane</location>
        <topology evidence="2">Lipid-anchor</topology>
        <topology evidence="2">GPI-anchor</topology>
    </subcellularLocation>
</comment>
<proteinExistence type="inferred from homology"/>
<evidence type="ECO:0000256" key="7">
    <source>
        <dbReference type="ARBA" id="ARBA00022801"/>
    </source>
</evidence>
<dbReference type="GeneID" id="39597272"/>
<keyword evidence="8" id="KW-0449">Lipoprotein</keyword>
<evidence type="ECO:0000256" key="4">
    <source>
        <dbReference type="ARBA" id="ARBA00012599"/>
    </source>
</evidence>
<evidence type="ECO:0000256" key="6">
    <source>
        <dbReference type="ARBA" id="ARBA00022622"/>
    </source>
</evidence>
<dbReference type="InterPro" id="IPR000757">
    <property type="entry name" value="Beta-glucanase-like"/>
</dbReference>
<dbReference type="EMBL" id="RCNU01000006">
    <property type="protein sequence ID" value="RWQ94851.1"/>
    <property type="molecule type" value="Genomic_DNA"/>
</dbReference>
<dbReference type="GO" id="GO:0030246">
    <property type="term" value="F:carbohydrate binding"/>
    <property type="evidence" value="ECO:0007669"/>
    <property type="project" value="UniProtKB-KW"/>
</dbReference>
<dbReference type="PANTHER" id="PTHR10963:SF24">
    <property type="entry name" value="GLYCOSIDASE C21B10.07-RELATED"/>
    <property type="match status" value="1"/>
</dbReference>
<protein>
    <recommendedName>
        <fullName evidence="4">endo-1,3(4)-beta-glucanase</fullName>
        <ecNumber evidence="4">3.2.1.6</ecNumber>
    </recommendedName>
</protein>
<name>A0A443HSQ7_BYSSP</name>
<dbReference type="SUPFAM" id="SSF49899">
    <property type="entry name" value="Concanavalin A-like lectins/glucanases"/>
    <property type="match status" value="1"/>
</dbReference>
<feature type="domain" description="GH16" evidence="11">
    <location>
        <begin position="1"/>
        <end position="278"/>
    </location>
</feature>
<evidence type="ECO:0000256" key="8">
    <source>
        <dbReference type="ARBA" id="ARBA00023288"/>
    </source>
</evidence>
<organism evidence="12 13">
    <name type="scientific">Byssochlamys spectabilis</name>
    <name type="common">Paecilomyces variotii</name>
    <dbReference type="NCBI Taxonomy" id="264951"/>
    <lineage>
        <taxon>Eukaryota</taxon>
        <taxon>Fungi</taxon>
        <taxon>Dikarya</taxon>
        <taxon>Ascomycota</taxon>
        <taxon>Pezizomycotina</taxon>
        <taxon>Eurotiomycetes</taxon>
        <taxon>Eurotiomycetidae</taxon>
        <taxon>Eurotiales</taxon>
        <taxon>Thermoascaceae</taxon>
        <taxon>Paecilomyces</taxon>
    </lineage>
</organism>
<dbReference type="InterPro" id="IPR050546">
    <property type="entry name" value="Glycosyl_Hydrlase_16"/>
</dbReference>
<dbReference type="PROSITE" id="PS51762">
    <property type="entry name" value="GH16_2"/>
    <property type="match status" value="1"/>
</dbReference>
<keyword evidence="5" id="KW-1003">Cell membrane</keyword>
<evidence type="ECO:0000256" key="2">
    <source>
        <dbReference type="ARBA" id="ARBA00004609"/>
    </source>
</evidence>
<dbReference type="PANTHER" id="PTHR10963">
    <property type="entry name" value="GLYCOSYL HYDROLASE-RELATED"/>
    <property type="match status" value="1"/>
</dbReference>
<dbReference type="GO" id="GO:0005886">
    <property type="term" value="C:plasma membrane"/>
    <property type="evidence" value="ECO:0007669"/>
    <property type="project" value="UniProtKB-SubCell"/>
</dbReference>
<feature type="chain" id="PRO_5019027160" description="endo-1,3(4)-beta-glucanase" evidence="10">
    <location>
        <begin position="20"/>
        <end position="381"/>
    </location>
</feature>